<feature type="region of interest" description="Disordered" evidence="1">
    <location>
        <begin position="1"/>
        <end position="56"/>
    </location>
</feature>
<sequence length="369" mass="41347">MEFEGKKIVNRRHRLSSRKTPSFARMTASASIRSSFALNNHPSERREASSRAQRRMDNDPIDVAVNVKAVEAPPSNLDQRAIQVQVSFERRLQEMLLSIRASLQESFNVEVAQALSSRSHEDRMRNVYCGLDAIIEEGHQECQPEATLSPTPRAPSHDTNQRKSNLQSESQTFSVSQCGLSPNPPSQCSEHNTPPTTPPVTPQTDRYCGGSPRVVSPLRIQVLETLLPSPSKPFAEKIDLSSSSSSLESLEYDTLHIDSPLLAAHAIREAPFKNHSTKDFTHELEEYAAWSQPKTSRTPWYMEASQPRSWLLNHNDEPAKFIRWVSEQNVFHSAPDCCASDTTVILDAAIDHVMRSTIRDVILDALAQL</sequence>
<gene>
    <name evidence="2" type="ORF">BSAL_78055</name>
</gene>
<evidence type="ECO:0000256" key="1">
    <source>
        <dbReference type="SAM" id="MobiDB-lite"/>
    </source>
</evidence>
<evidence type="ECO:0000313" key="2">
    <source>
        <dbReference type="EMBL" id="CUG35001.1"/>
    </source>
</evidence>
<feature type="compositionally biased region" description="Basic residues" evidence="1">
    <location>
        <begin position="8"/>
        <end position="17"/>
    </location>
</feature>
<dbReference type="EMBL" id="CYKH01000765">
    <property type="protein sequence ID" value="CUG35001.1"/>
    <property type="molecule type" value="Genomic_DNA"/>
</dbReference>
<name>A0A0S4J1N9_BODSA</name>
<evidence type="ECO:0000313" key="3">
    <source>
        <dbReference type="Proteomes" id="UP000051952"/>
    </source>
</evidence>
<protein>
    <submittedName>
        <fullName evidence="2">Uncharacterized protein</fullName>
    </submittedName>
</protein>
<feature type="compositionally biased region" description="Polar residues" evidence="1">
    <location>
        <begin position="28"/>
        <end position="41"/>
    </location>
</feature>
<feature type="compositionally biased region" description="Polar residues" evidence="1">
    <location>
        <begin position="162"/>
        <end position="192"/>
    </location>
</feature>
<dbReference type="AlphaFoldDB" id="A0A0S4J1N9"/>
<accession>A0A0S4J1N9</accession>
<keyword evidence="3" id="KW-1185">Reference proteome</keyword>
<organism evidence="2 3">
    <name type="scientific">Bodo saltans</name>
    <name type="common">Flagellated protozoan</name>
    <dbReference type="NCBI Taxonomy" id="75058"/>
    <lineage>
        <taxon>Eukaryota</taxon>
        <taxon>Discoba</taxon>
        <taxon>Euglenozoa</taxon>
        <taxon>Kinetoplastea</taxon>
        <taxon>Metakinetoplastina</taxon>
        <taxon>Eubodonida</taxon>
        <taxon>Bodonidae</taxon>
        <taxon>Bodo</taxon>
    </lineage>
</organism>
<feature type="region of interest" description="Disordered" evidence="1">
    <location>
        <begin position="144"/>
        <end position="202"/>
    </location>
</feature>
<reference evidence="3" key="1">
    <citation type="submission" date="2015-09" db="EMBL/GenBank/DDBJ databases">
        <authorList>
            <consortium name="Pathogen Informatics"/>
        </authorList>
    </citation>
    <scope>NUCLEOTIDE SEQUENCE [LARGE SCALE GENOMIC DNA]</scope>
    <source>
        <strain evidence="3">Lake Konstanz</strain>
    </source>
</reference>
<dbReference type="Proteomes" id="UP000051952">
    <property type="component" value="Unassembled WGS sequence"/>
</dbReference>
<dbReference type="VEuPathDB" id="TriTrypDB:BSAL_78055"/>
<proteinExistence type="predicted"/>
<feature type="compositionally biased region" description="Basic and acidic residues" evidence="1">
    <location>
        <begin position="42"/>
        <end position="56"/>
    </location>
</feature>